<dbReference type="InterPro" id="IPR050270">
    <property type="entry name" value="DegV_domain_contain"/>
</dbReference>
<dbReference type="Proteomes" id="UP000199208">
    <property type="component" value="Unassembled WGS sequence"/>
</dbReference>
<evidence type="ECO:0000256" key="1">
    <source>
        <dbReference type="ARBA" id="ARBA00023121"/>
    </source>
</evidence>
<dbReference type="RefSeq" id="WP_092592044.1">
    <property type="nucleotide sequence ID" value="NZ_FMWL01000015.1"/>
</dbReference>
<gene>
    <name evidence="2" type="ORF">SAMN03080599_02522</name>
</gene>
<name>A0A1G5S3N3_9FIRM</name>
<sequence length="316" mass="36013">MVKIIADSTCDLSDEILARYHISVAPLIIHINDKDYRDRIDIQPDEFYSMMMDLDKNPTTAMPSPTEFVRCMEEGVAEGCKEILCICMSSGTSGSYQSAMLAKELFYEQYDPDEFKVHVVDSLCMSHGSGYLILKSAELREIGYSFEELVSFNETFKKHVKHYLSVDDLDNLIRSGRLSNTSAFIGKILKLKPIMTMKDGKGAIVAKERGRRKVLEHYVREFMSRVDEALTTFVIIGYTSDQAYAENLKLKLLQESNFRGDVYIMQMGVSVGTHVGLGGVSMFFIEKDRHHDGLLANELNNFVAKRDEFLEKFKKR</sequence>
<accession>A0A1G5S3N3</accession>
<dbReference type="AlphaFoldDB" id="A0A1G5S3N3"/>
<dbReference type="PROSITE" id="PS51482">
    <property type="entry name" value="DEGV"/>
    <property type="match status" value="1"/>
</dbReference>
<proteinExistence type="predicted"/>
<protein>
    <submittedName>
        <fullName evidence="2">EDD domain protein, DegV family</fullName>
    </submittedName>
</protein>
<dbReference type="Gene3D" id="3.40.50.10170">
    <property type="match status" value="1"/>
</dbReference>
<reference evidence="2 3" key="1">
    <citation type="submission" date="2016-10" db="EMBL/GenBank/DDBJ databases">
        <authorList>
            <person name="de Groot N.N."/>
        </authorList>
    </citation>
    <scope>NUCLEOTIDE SEQUENCE [LARGE SCALE GENOMIC DNA]</scope>
    <source>
        <strain evidence="2 3">DSM 2784</strain>
    </source>
</reference>
<dbReference type="STRING" id="1120920.SAMN03080599_02522"/>
<dbReference type="InterPro" id="IPR003797">
    <property type="entry name" value="DegV"/>
</dbReference>
<dbReference type="GO" id="GO:0008289">
    <property type="term" value="F:lipid binding"/>
    <property type="evidence" value="ECO:0007669"/>
    <property type="project" value="UniProtKB-KW"/>
</dbReference>
<dbReference type="SUPFAM" id="SSF82549">
    <property type="entry name" value="DAK1/DegV-like"/>
    <property type="match status" value="1"/>
</dbReference>
<dbReference type="PANTHER" id="PTHR33434">
    <property type="entry name" value="DEGV DOMAIN-CONTAINING PROTEIN DR_1986-RELATED"/>
    <property type="match status" value="1"/>
</dbReference>
<keyword evidence="3" id="KW-1185">Reference proteome</keyword>
<dbReference type="OrthoDB" id="9780216at2"/>
<dbReference type="Pfam" id="PF02645">
    <property type="entry name" value="DegV"/>
    <property type="match status" value="1"/>
</dbReference>
<dbReference type="NCBIfam" id="TIGR00762">
    <property type="entry name" value="DegV"/>
    <property type="match status" value="1"/>
</dbReference>
<keyword evidence="1" id="KW-0446">Lipid-binding</keyword>
<organism evidence="2 3">
    <name type="scientific">Acidaminobacter hydrogenoformans DSM 2784</name>
    <dbReference type="NCBI Taxonomy" id="1120920"/>
    <lineage>
        <taxon>Bacteria</taxon>
        <taxon>Bacillati</taxon>
        <taxon>Bacillota</taxon>
        <taxon>Clostridia</taxon>
        <taxon>Peptostreptococcales</taxon>
        <taxon>Acidaminobacteraceae</taxon>
        <taxon>Acidaminobacter</taxon>
    </lineage>
</organism>
<dbReference type="EMBL" id="FMWL01000015">
    <property type="protein sequence ID" value="SCZ80933.1"/>
    <property type="molecule type" value="Genomic_DNA"/>
</dbReference>
<dbReference type="InterPro" id="IPR043168">
    <property type="entry name" value="DegV_C"/>
</dbReference>
<evidence type="ECO:0000313" key="2">
    <source>
        <dbReference type="EMBL" id="SCZ80933.1"/>
    </source>
</evidence>
<dbReference type="Gene3D" id="3.30.1180.10">
    <property type="match status" value="1"/>
</dbReference>
<evidence type="ECO:0000313" key="3">
    <source>
        <dbReference type="Proteomes" id="UP000199208"/>
    </source>
</evidence>
<dbReference type="PANTHER" id="PTHR33434:SF2">
    <property type="entry name" value="FATTY ACID-BINDING PROTEIN TM_1468"/>
    <property type="match status" value="1"/>
</dbReference>